<feature type="transmembrane region" description="Helical" evidence="6">
    <location>
        <begin position="12"/>
        <end position="35"/>
    </location>
</feature>
<proteinExistence type="inferred from homology"/>
<keyword evidence="4 6" id="KW-1133">Transmembrane helix</keyword>
<dbReference type="PANTHER" id="PTHR38459">
    <property type="entry name" value="PROPHAGE BACTOPRENOL-LINKED GLUCOSE TRANSLOCASE HOMOLOG"/>
    <property type="match status" value="1"/>
</dbReference>
<feature type="domain" description="GtrA/DPMS transmembrane" evidence="7">
    <location>
        <begin position="13"/>
        <end position="126"/>
    </location>
</feature>
<dbReference type="OrthoDB" id="361483at2"/>
<dbReference type="STRING" id="402384.HM131_04750"/>
<keyword evidence="5 6" id="KW-0472">Membrane</keyword>
<feature type="transmembrane region" description="Helical" evidence="6">
    <location>
        <begin position="41"/>
        <end position="61"/>
    </location>
</feature>
<keyword evidence="9" id="KW-1185">Reference proteome</keyword>
<evidence type="ECO:0000313" key="9">
    <source>
        <dbReference type="Proteomes" id="UP000192527"/>
    </source>
</evidence>
<keyword evidence="3 6" id="KW-0812">Transmembrane</keyword>
<comment type="subcellular location">
    <subcellularLocation>
        <location evidence="1">Membrane</location>
        <topology evidence="1">Multi-pass membrane protein</topology>
    </subcellularLocation>
</comment>
<feature type="transmembrane region" description="Helical" evidence="6">
    <location>
        <begin position="107"/>
        <end position="126"/>
    </location>
</feature>
<protein>
    <submittedName>
        <fullName evidence="8">Teichoic acid glycosylation protein</fullName>
    </submittedName>
</protein>
<dbReference type="GO" id="GO:0000271">
    <property type="term" value="P:polysaccharide biosynthetic process"/>
    <property type="evidence" value="ECO:0007669"/>
    <property type="project" value="InterPro"/>
</dbReference>
<dbReference type="InterPro" id="IPR051401">
    <property type="entry name" value="GtrA_CellWall_Glycosyl"/>
</dbReference>
<sequence length="142" mass="16223">MNKHSKQMEVLLYLVFGGLTTLVNIVTYYVAANLIGMDYKLATTIAWLVAVLFAFFTNKAYVFKSEQSAWKELFPFMGARLLSYFLDIGTMIVLVDLIHVDDLISKIAANVLVVLFNYVASKYFIFNDQTVEKEEQANDRVQ</sequence>
<feature type="transmembrane region" description="Helical" evidence="6">
    <location>
        <begin position="73"/>
        <end position="95"/>
    </location>
</feature>
<evidence type="ECO:0000256" key="4">
    <source>
        <dbReference type="ARBA" id="ARBA00022989"/>
    </source>
</evidence>
<dbReference type="KEGG" id="hmn:HM131_04750"/>
<reference evidence="8 9" key="1">
    <citation type="submission" date="2017-04" db="EMBL/GenBank/DDBJ databases">
        <title>The whole genome sequencing and assembly of Halobacillus mangrovi strain.</title>
        <authorList>
            <person name="Lee S.-J."/>
            <person name="Park M.-K."/>
            <person name="Kim J.-Y."/>
            <person name="Lee Y.-J."/>
            <person name="Yi H."/>
            <person name="Bahn Y.-S."/>
            <person name="Kim J.F."/>
            <person name="Lee D.-W."/>
        </authorList>
    </citation>
    <scope>NUCLEOTIDE SEQUENCE [LARGE SCALE GENOMIC DNA]</scope>
    <source>
        <strain evidence="8 9">KTB 131</strain>
    </source>
</reference>
<dbReference type="Proteomes" id="UP000192527">
    <property type="component" value="Chromosome"/>
</dbReference>
<evidence type="ECO:0000256" key="3">
    <source>
        <dbReference type="ARBA" id="ARBA00022692"/>
    </source>
</evidence>
<evidence type="ECO:0000313" key="8">
    <source>
        <dbReference type="EMBL" id="ARI76186.1"/>
    </source>
</evidence>
<dbReference type="GO" id="GO:0005886">
    <property type="term" value="C:plasma membrane"/>
    <property type="evidence" value="ECO:0007669"/>
    <property type="project" value="TreeGrafter"/>
</dbReference>
<dbReference type="RefSeq" id="WP_085028470.1">
    <property type="nucleotide sequence ID" value="NZ_CP020772.1"/>
</dbReference>
<gene>
    <name evidence="8" type="ORF">HM131_04750</name>
</gene>
<comment type="similarity">
    <text evidence="2">Belongs to the GtrA family.</text>
</comment>
<dbReference type="EMBL" id="CP020772">
    <property type="protein sequence ID" value="ARI76186.1"/>
    <property type="molecule type" value="Genomic_DNA"/>
</dbReference>
<dbReference type="InterPro" id="IPR007267">
    <property type="entry name" value="GtrA_DPMS_TM"/>
</dbReference>
<evidence type="ECO:0000259" key="7">
    <source>
        <dbReference type="Pfam" id="PF04138"/>
    </source>
</evidence>
<evidence type="ECO:0000256" key="6">
    <source>
        <dbReference type="SAM" id="Phobius"/>
    </source>
</evidence>
<evidence type="ECO:0000256" key="1">
    <source>
        <dbReference type="ARBA" id="ARBA00004141"/>
    </source>
</evidence>
<organism evidence="8 9">
    <name type="scientific">Halobacillus mangrovi</name>
    <dbReference type="NCBI Taxonomy" id="402384"/>
    <lineage>
        <taxon>Bacteria</taxon>
        <taxon>Bacillati</taxon>
        <taxon>Bacillota</taxon>
        <taxon>Bacilli</taxon>
        <taxon>Bacillales</taxon>
        <taxon>Bacillaceae</taxon>
        <taxon>Halobacillus</taxon>
    </lineage>
</organism>
<accession>A0A1W5ZSA3</accession>
<evidence type="ECO:0000256" key="5">
    <source>
        <dbReference type="ARBA" id="ARBA00023136"/>
    </source>
</evidence>
<name>A0A1W5ZSA3_9BACI</name>
<evidence type="ECO:0000256" key="2">
    <source>
        <dbReference type="ARBA" id="ARBA00009399"/>
    </source>
</evidence>
<dbReference type="PANTHER" id="PTHR38459:SF5">
    <property type="entry name" value="CELL WALL TEICHOIC ACID GLYCOSYLATION PROTEIN GTCA"/>
    <property type="match status" value="1"/>
</dbReference>
<dbReference type="AlphaFoldDB" id="A0A1W5ZSA3"/>
<dbReference type="Pfam" id="PF04138">
    <property type="entry name" value="GtrA_DPMS_TM"/>
    <property type="match status" value="1"/>
</dbReference>